<reference evidence="1" key="1">
    <citation type="submission" date="2019-12" db="EMBL/GenBank/DDBJ databases">
        <title>An insight into the sialome of adult female Ixodes ricinus ticks feeding for 6 days.</title>
        <authorList>
            <person name="Perner J."/>
            <person name="Ribeiro J.M.C."/>
        </authorList>
    </citation>
    <scope>NUCLEOTIDE SEQUENCE</scope>
    <source>
        <strain evidence="1">Semi-engorged</strain>
        <tissue evidence="1">Salivary glands</tissue>
    </source>
</reference>
<proteinExistence type="predicted"/>
<evidence type="ECO:0000313" key="1">
    <source>
        <dbReference type="EMBL" id="MXU93695.1"/>
    </source>
</evidence>
<dbReference type="EMBL" id="GIFC01011612">
    <property type="protein sequence ID" value="MXU93695.1"/>
    <property type="molecule type" value="Transcribed_RNA"/>
</dbReference>
<dbReference type="AlphaFoldDB" id="A0A6B0UVL1"/>
<accession>A0A6B0UVL1</accession>
<protein>
    <submittedName>
        <fullName evidence="1">Uncharacterized protein</fullName>
    </submittedName>
</protein>
<organism evidence="1">
    <name type="scientific">Ixodes ricinus</name>
    <name type="common">Common tick</name>
    <name type="synonym">Acarus ricinus</name>
    <dbReference type="NCBI Taxonomy" id="34613"/>
    <lineage>
        <taxon>Eukaryota</taxon>
        <taxon>Metazoa</taxon>
        <taxon>Ecdysozoa</taxon>
        <taxon>Arthropoda</taxon>
        <taxon>Chelicerata</taxon>
        <taxon>Arachnida</taxon>
        <taxon>Acari</taxon>
        <taxon>Parasitiformes</taxon>
        <taxon>Ixodida</taxon>
        <taxon>Ixodoidea</taxon>
        <taxon>Ixodidae</taxon>
        <taxon>Ixodinae</taxon>
        <taxon>Ixodes</taxon>
    </lineage>
</organism>
<name>A0A6B0UVL1_IXORI</name>
<sequence length="150" mass="15748">MTQMYMCRSHPSPVLLSKHHTSESQQEGRASDPSLALLAGCCSNLGLLRATNLLHSVLAFLALLATCPPLLTKTVPAQPILGLKLLGKVQCVVDEGEAGGLATSELGPEAEAEHHVRGGVVHGTQLLPHLGLGDGAPVRVNDVHHHLFPA</sequence>